<evidence type="ECO:0000259" key="2">
    <source>
        <dbReference type="Pfam" id="PF20154"/>
    </source>
</evidence>
<dbReference type="PANTHER" id="PTHR38686">
    <property type="entry name" value="APOLIPOPROTEIN N-ACYLTRANSFERASE"/>
    <property type="match status" value="1"/>
</dbReference>
<dbReference type="InterPro" id="IPR004563">
    <property type="entry name" value="Apolipo_AcylTrfase"/>
</dbReference>
<dbReference type="AlphaFoldDB" id="A0AAW4HJ89"/>
<dbReference type="GO" id="GO:0016020">
    <property type="term" value="C:membrane"/>
    <property type="evidence" value="ECO:0007669"/>
    <property type="project" value="InterPro"/>
</dbReference>
<evidence type="ECO:0000313" key="4">
    <source>
        <dbReference type="Proteomes" id="UP000664056"/>
    </source>
</evidence>
<comment type="caution">
    <text evidence="3">The sequence shown here is derived from an EMBL/GenBank/DDBJ whole genome shotgun (WGS) entry which is preliminary data.</text>
</comment>
<keyword evidence="1" id="KW-0472">Membrane</keyword>
<dbReference type="GO" id="GO:0042158">
    <property type="term" value="P:lipoprotein biosynthetic process"/>
    <property type="evidence" value="ECO:0007669"/>
    <property type="project" value="InterPro"/>
</dbReference>
<evidence type="ECO:0000313" key="3">
    <source>
        <dbReference type="EMBL" id="MBN8124771.1"/>
    </source>
</evidence>
<dbReference type="PANTHER" id="PTHR38686:SF1">
    <property type="entry name" value="APOLIPOPROTEIN N-ACYLTRANSFERASE"/>
    <property type="match status" value="1"/>
</dbReference>
<dbReference type="Pfam" id="PF20154">
    <property type="entry name" value="LNT_N"/>
    <property type="match status" value="1"/>
</dbReference>
<reference evidence="3" key="1">
    <citation type="submission" date="2021-03" db="EMBL/GenBank/DDBJ databases">
        <title>Study of the foodborne Vibrio vulnificus isolates from China.</title>
        <authorList>
            <person name="Zheng Z."/>
            <person name="Ye L."/>
        </authorList>
    </citation>
    <scope>NUCLEOTIDE SEQUENCE</scope>
    <source>
        <strain evidence="3">Vv1582</strain>
    </source>
</reference>
<feature type="transmembrane region" description="Helical" evidence="1">
    <location>
        <begin position="20"/>
        <end position="41"/>
    </location>
</feature>
<evidence type="ECO:0000256" key="1">
    <source>
        <dbReference type="SAM" id="Phobius"/>
    </source>
</evidence>
<protein>
    <submittedName>
        <fullName evidence="3">Apolipoprotein N-acyltransferase</fullName>
    </submittedName>
</protein>
<feature type="non-terminal residue" evidence="3">
    <location>
        <position position="88"/>
    </location>
</feature>
<feature type="non-terminal residue" evidence="3">
    <location>
        <position position="1"/>
    </location>
</feature>
<sequence length="88" mass="10119">ISWVHVSIDTFGGMPKIASLFLMTLLVGYLALYPSLFGWLLNRLFPNNSRSKWLCAAPALWLITDWLRGWVMTGFPWLWLGYSQIDSP</sequence>
<dbReference type="EMBL" id="JAFKOQ010000193">
    <property type="protein sequence ID" value="MBN8124771.1"/>
    <property type="molecule type" value="Genomic_DNA"/>
</dbReference>
<dbReference type="Proteomes" id="UP000664056">
    <property type="component" value="Unassembled WGS sequence"/>
</dbReference>
<accession>A0AAW4HJ89</accession>
<gene>
    <name evidence="3" type="primary">lnt</name>
    <name evidence="3" type="ORF">J0J18_24065</name>
</gene>
<dbReference type="GO" id="GO:0016410">
    <property type="term" value="F:N-acyltransferase activity"/>
    <property type="evidence" value="ECO:0007669"/>
    <property type="project" value="InterPro"/>
</dbReference>
<dbReference type="InterPro" id="IPR045378">
    <property type="entry name" value="LNT_N"/>
</dbReference>
<keyword evidence="1" id="KW-0812">Transmembrane</keyword>
<name>A0AAW4HJ89_VIBVL</name>
<proteinExistence type="predicted"/>
<organism evidence="3 4">
    <name type="scientific">Vibrio vulnificus</name>
    <dbReference type="NCBI Taxonomy" id="672"/>
    <lineage>
        <taxon>Bacteria</taxon>
        <taxon>Pseudomonadati</taxon>
        <taxon>Pseudomonadota</taxon>
        <taxon>Gammaproteobacteria</taxon>
        <taxon>Vibrionales</taxon>
        <taxon>Vibrionaceae</taxon>
        <taxon>Vibrio</taxon>
    </lineage>
</organism>
<keyword evidence="1" id="KW-1133">Transmembrane helix</keyword>
<feature type="domain" description="Apolipoprotein N-acyltransferase N-terminal" evidence="2">
    <location>
        <begin position="1"/>
        <end position="88"/>
    </location>
</feature>